<dbReference type="Gene3D" id="3.30.160.20">
    <property type="match status" value="1"/>
</dbReference>
<dbReference type="SUPFAM" id="SSF54211">
    <property type="entry name" value="Ribosomal protein S5 domain 2-like"/>
    <property type="match status" value="1"/>
</dbReference>
<dbReference type="GO" id="GO:0006412">
    <property type="term" value="P:translation"/>
    <property type="evidence" value="ECO:0007669"/>
    <property type="project" value="InterPro"/>
</dbReference>
<evidence type="ECO:0000256" key="5">
    <source>
        <dbReference type="ARBA" id="ARBA00023274"/>
    </source>
</evidence>
<evidence type="ECO:0000259" key="9">
    <source>
        <dbReference type="PROSITE" id="PS50881"/>
    </source>
</evidence>
<dbReference type="GO" id="GO:0015935">
    <property type="term" value="C:small ribosomal subunit"/>
    <property type="evidence" value="ECO:0007669"/>
    <property type="project" value="InterPro"/>
</dbReference>
<dbReference type="Pfam" id="PF03719">
    <property type="entry name" value="Ribosomal_S5_C"/>
    <property type="match status" value="1"/>
</dbReference>
<keyword evidence="5 7" id="KW-0687">Ribonucleoprotein</keyword>
<dbReference type="InterPro" id="IPR005324">
    <property type="entry name" value="Ribosomal_uS5_C"/>
</dbReference>
<dbReference type="PANTHER" id="PTHR48277">
    <property type="entry name" value="MITOCHONDRIAL RIBOSOMAL PROTEIN S5"/>
    <property type="match status" value="1"/>
</dbReference>
<dbReference type="SUPFAM" id="SSF54768">
    <property type="entry name" value="dsRNA-binding domain-like"/>
    <property type="match status" value="1"/>
</dbReference>
<dbReference type="InterPro" id="IPR047866">
    <property type="entry name" value="Ribosomal_uS5_arc"/>
</dbReference>
<comment type="caution">
    <text evidence="10">The sequence shown here is derived from an EMBL/GenBank/DDBJ whole genome shotgun (WGS) entry which is preliminary data.</text>
</comment>
<dbReference type="GO" id="GO:0005737">
    <property type="term" value="C:cytoplasm"/>
    <property type="evidence" value="ECO:0007669"/>
    <property type="project" value="UniProtKB-ARBA"/>
</dbReference>
<accession>A0A5E4LQ35</accession>
<comment type="similarity">
    <text evidence="1 8">Belongs to the universal ribosomal protein uS5 family.</text>
</comment>
<evidence type="ECO:0000256" key="1">
    <source>
        <dbReference type="ARBA" id="ARBA00008945"/>
    </source>
</evidence>
<evidence type="ECO:0000256" key="8">
    <source>
        <dbReference type="RuleBase" id="RU003823"/>
    </source>
</evidence>
<dbReference type="EMBL" id="CABMJJ010000008">
    <property type="protein sequence ID" value="VVC03661.1"/>
    <property type="molecule type" value="Genomic_DNA"/>
</dbReference>
<organism evidence="10 11">
    <name type="scientific">Candidatus Bilamarchaeum dharawalense</name>
    <dbReference type="NCBI Taxonomy" id="2885759"/>
    <lineage>
        <taxon>Archaea</taxon>
        <taxon>Candidatus Micrarchaeota</taxon>
        <taxon>Candidatus Micrarchaeia</taxon>
        <taxon>Candidatus Anstonellales</taxon>
        <taxon>Candidatus Bilamarchaeaceae</taxon>
        <taxon>Candidatus Bilamarchaeum</taxon>
    </lineage>
</organism>
<protein>
    <recommendedName>
        <fullName evidence="6">30S ribosomal protein S5</fullName>
    </recommendedName>
</protein>
<dbReference type="PROSITE" id="PS00585">
    <property type="entry name" value="RIBOSOMAL_S5"/>
    <property type="match status" value="1"/>
</dbReference>
<dbReference type="FunFam" id="3.30.230.10:FF:000002">
    <property type="entry name" value="30S ribosomal protein S5"/>
    <property type="match status" value="1"/>
</dbReference>
<name>A0A5E4LQ35_9ARCH</name>
<keyword evidence="3" id="KW-0694">RNA-binding</keyword>
<dbReference type="InterPro" id="IPR014721">
    <property type="entry name" value="Ribsml_uS5_D2-typ_fold_subgr"/>
</dbReference>
<dbReference type="Proteomes" id="UP000789941">
    <property type="component" value="Unassembled WGS sequence"/>
</dbReference>
<gene>
    <name evidence="10" type="primary">rps5</name>
    <name evidence="10" type="ORF">LFW2832_00459</name>
</gene>
<dbReference type="InterPro" id="IPR000851">
    <property type="entry name" value="Ribosomal_uS5"/>
</dbReference>
<keyword evidence="2" id="KW-0699">rRNA-binding</keyword>
<dbReference type="Pfam" id="PF00333">
    <property type="entry name" value="Ribosomal_S5"/>
    <property type="match status" value="1"/>
</dbReference>
<dbReference type="NCBIfam" id="TIGR01020">
    <property type="entry name" value="uS5_euk_arch"/>
    <property type="match status" value="1"/>
</dbReference>
<dbReference type="PANTHER" id="PTHR48277:SF1">
    <property type="entry name" value="MITOCHONDRIAL RIBOSOMAL PROTEIN S5"/>
    <property type="match status" value="1"/>
</dbReference>
<proteinExistence type="inferred from homology"/>
<dbReference type="PROSITE" id="PS50881">
    <property type="entry name" value="S5_DSRBD"/>
    <property type="match status" value="1"/>
</dbReference>
<dbReference type="InterPro" id="IPR018192">
    <property type="entry name" value="Ribosomal_uS5_N_CS"/>
</dbReference>
<dbReference type="GO" id="GO:0003735">
    <property type="term" value="F:structural constituent of ribosome"/>
    <property type="evidence" value="ECO:0007669"/>
    <property type="project" value="UniProtKB-UniRule"/>
</dbReference>
<evidence type="ECO:0000256" key="6">
    <source>
        <dbReference type="ARBA" id="ARBA00035519"/>
    </source>
</evidence>
<dbReference type="AlphaFoldDB" id="A0A5E4LQ35"/>
<dbReference type="InterPro" id="IPR020568">
    <property type="entry name" value="Ribosomal_Su5_D2-typ_SF"/>
</dbReference>
<evidence type="ECO:0000256" key="3">
    <source>
        <dbReference type="ARBA" id="ARBA00022884"/>
    </source>
</evidence>
<feature type="domain" description="S5 DRBM" evidence="9">
    <location>
        <begin position="58"/>
        <end position="121"/>
    </location>
</feature>
<dbReference type="Gene3D" id="3.30.230.10">
    <property type="match status" value="1"/>
</dbReference>
<dbReference type="InterPro" id="IPR013810">
    <property type="entry name" value="Ribosomal_uS5_N"/>
</dbReference>
<dbReference type="InterPro" id="IPR005711">
    <property type="entry name" value="Ribosomal_uS5_euk/arc"/>
</dbReference>
<evidence type="ECO:0000256" key="7">
    <source>
        <dbReference type="PROSITE-ProRule" id="PRU00268"/>
    </source>
</evidence>
<evidence type="ECO:0000313" key="11">
    <source>
        <dbReference type="Proteomes" id="UP000789941"/>
    </source>
</evidence>
<dbReference type="NCBIfam" id="NF003125">
    <property type="entry name" value="PRK04044.1"/>
    <property type="match status" value="1"/>
</dbReference>
<evidence type="ECO:0000256" key="2">
    <source>
        <dbReference type="ARBA" id="ARBA00022730"/>
    </source>
</evidence>
<reference evidence="10 11" key="1">
    <citation type="submission" date="2019-08" db="EMBL/GenBank/DDBJ databases">
        <authorList>
            <person name="Vazquez-Campos X."/>
        </authorList>
    </citation>
    <scope>NUCLEOTIDE SEQUENCE [LARGE SCALE GENOMIC DNA]</scope>
    <source>
        <strain evidence="10">LFW-283_2</strain>
    </source>
</reference>
<dbReference type="GO" id="GO:0019843">
    <property type="term" value="F:rRNA binding"/>
    <property type="evidence" value="ECO:0007669"/>
    <property type="project" value="UniProtKB-KW"/>
</dbReference>
<evidence type="ECO:0000313" key="10">
    <source>
        <dbReference type="EMBL" id="VVC03661.1"/>
    </source>
</evidence>
<evidence type="ECO:0000256" key="4">
    <source>
        <dbReference type="ARBA" id="ARBA00022980"/>
    </source>
</evidence>
<sequence length="212" mass="23040">MVILMAEKIKTVDKESWQPRTGLGIKVKNGEITTLEEVLESGKPILEPEIVDILLPDMESENLQIKTTQRVTDSGKRAKFRVVAVIGDKKGHVGLGVGKSDELKPAMDYAVRDAKKHMISVRTGCGSWECKCAFRHSVLSKTIGKEGSTIITLKPAPRGLGLAGNDIVRKVLGMAGVKDVWSSMQGGKNIYNMAVATMKALDGLNTLRPRAE</sequence>
<keyword evidence="4 7" id="KW-0689">Ribosomal protein</keyword>